<keyword evidence="3" id="KW-1185">Reference proteome</keyword>
<dbReference type="Pfam" id="PF10026">
    <property type="entry name" value="DUF2268"/>
    <property type="match status" value="1"/>
</dbReference>
<dbReference type="GO" id="GO:0006508">
    <property type="term" value="P:proteolysis"/>
    <property type="evidence" value="ECO:0007669"/>
    <property type="project" value="UniProtKB-KW"/>
</dbReference>
<name>A0A1T5EXC5_9FLAO</name>
<evidence type="ECO:0000259" key="1">
    <source>
        <dbReference type="Pfam" id="PF10026"/>
    </source>
</evidence>
<dbReference type="Proteomes" id="UP000190339">
    <property type="component" value="Unassembled WGS sequence"/>
</dbReference>
<dbReference type="GO" id="GO:0008233">
    <property type="term" value="F:peptidase activity"/>
    <property type="evidence" value="ECO:0007669"/>
    <property type="project" value="UniProtKB-KW"/>
</dbReference>
<dbReference type="OrthoDB" id="1421358at2"/>
<protein>
    <submittedName>
        <fullName evidence="2">Predicted Zn-dependent protease</fullName>
    </submittedName>
</protein>
<sequence length="246" mass="27510">MNILRSIILIIPILGVISSNSQAKKSPIAKVDVVFQEDTLKFTESQKVFISNVIRKSEDEVRKLLPNLPDSIQVIVENVDWNLDIVNGVTGRAETNSPPLVLVQISNNYKGGVIDSVYQGIKSTIFHEFHHLSRGWAIQDNKFSYGIPNAMVNEGLAVVFTEIYTGNINEVESYTDEADNWVKEILALPLDASYSEWMMGEHPDGRTYIGYRTGNFLARKAMTTSGKSILELSELMPNEILKLAGY</sequence>
<dbReference type="AlphaFoldDB" id="A0A1T5EXC5"/>
<proteinExistence type="predicted"/>
<dbReference type="RefSeq" id="WP_159447568.1">
    <property type="nucleotide sequence ID" value="NZ_FUYL01000018.1"/>
</dbReference>
<dbReference type="EMBL" id="FUYL01000018">
    <property type="protein sequence ID" value="SKB88508.1"/>
    <property type="molecule type" value="Genomic_DNA"/>
</dbReference>
<accession>A0A1T5EXC5</accession>
<feature type="domain" description="DUF2268" evidence="1">
    <location>
        <begin position="119"/>
        <end position="242"/>
    </location>
</feature>
<evidence type="ECO:0000313" key="2">
    <source>
        <dbReference type="EMBL" id="SKB88508.1"/>
    </source>
</evidence>
<reference evidence="3" key="1">
    <citation type="submission" date="2017-02" db="EMBL/GenBank/DDBJ databases">
        <authorList>
            <person name="Varghese N."/>
            <person name="Submissions S."/>
        </authorList>
    </citation>
    <scope>NUCLEOTIDE SEQUENCE [LARGE SCALE GENOMIC DNA]</scope>
    <source>
        <strain evidence="3">DSM 23546</strain>
    </source>
</reference>
<organism evidence="2 3">
    <name type="scientific">Maribacter arcticus</name>
    <dbReference type="NCBI Taxonomy" id="561365"/>
    <lineage>
        <taxon>Bacteria</taxon>
        <taxon>Pseudomonadati</taxon>
        <taxon>Bacteroidota</taxon>
        <taxon>Flavobacteriia</taxon>
        <taxon>Flavobacteriales</taxon>
        <taxon>Flavobacteriaceae</taxon>
        <taxon>Maribacter</taxon>
    </lineage>
</organism>
<evidence type="ECO:0000313" key="3">
    <source>
        <dbReference type="Proteomes" id="UP000190339"/>
    </source>
</evidence>
<dbReference type="InterPro" id="IPR018728">
    <property type="entry name" value="DUF2268"/>
</dbReference>
<gene>
    <name evidence="2" type="ORF">SAMN05660866_03751</name>
</gene>
<dbReference type="STRING" id="561365.SAMN05660866_03751"/>
<keyword evidence="2" id="KW-0378">Hydrolase</keyword>
<keyword evidence="2" id="KW-0645">Protease</keyword>